<dbReference type="PROSITE" id="PS51257">
    <property type="entry name" value="PROKAR_LIPOPROTEIN"/>
    <property type="match status" value="1"/>
</dbReference>
<evidence type="ECO:0000256" key="2">
    <source>
        <dbReference type="ARBA" id="ARBA00008880"/>
    </source>
</evidence>
<dbReference type="PANTHER" id="PTHR13605">
    <property type="entry name" value="ER MEMBRANE PROTEIN COMPLEX SUBUNIT 7"/>
    <property type="match status" value="1"/>
</dbReference>
<comment type="similarity">
    <text evidence="2">Belongs to the EMC7 family.</text>
</comment>
<dbReference type="OrthoDB" id="27095at2759"/>
<evidence type="ECO:0000256" key="8">
    <source>
        <dbReference type="SAM" id="SignalP"/>
    </source>
</evidence>
<evidence type="ECO:0000313" key="10">
    <source>
        <dbReference type="EMBL" id="CAC5372141.1"/>
    </source>
</evidence>
<feature type="transmembrane region" description="Helical" evidence="7">
    <location>
        <begin position="155"/>
        <end position="174"/>
    </location>
</feature>
<accession>A0A6J8AQN3</accession>
<name>A0A6J8AQN3_MYTCO</name>
<evidence type="ECO:0000313" key="11">
    <source>
        <dbReference type="Proteomes" id="UP000507470"/>
    </source>
</evidence>
<keyword evidence="4 8" id="KW-0732">Signal</keyword>
<keyword evidence="3 7" id="KW-0812">Transmembrane</keyword>
<evidence type="ECO:0000256" key="1">
    <source>
        <dbReference type="ARBA" id="ARBA00004167"/>
    </source>
</evidence>
<evidence type="ECO:0000256" key="7">
    <source>
        <dbReference type="SAM" id="Phobius"/>
    </source>
</evidence>
<dbReference type="AlphaFoldDB" id="A0A6J8AQN3"/>
<organism evidence="10 11">
    <name type="scientific">Mytilus coruscus</name>
    <name type="common">Sea mussel</name>
    <dbReference type="NCBI Taxonomy" id="42192"/>
    <lineage>
        <taxon>Eukaryota</taxon>
        <taxon>Metazoa</taxon>
        <taxon>Spiralia</taxon>
        <taxon>Lophotrochozoa</taxon>
        <taxon>Mollusca</taxon>
        <taxon>Bivalvia</taxon>
        <taxon>Autobranchia</taxon>
        <taxon>Pteriomorphia</taxon>
        <taxon>Mytilida</taxon>
        <taxon>Mytiloidea</taxon>
        <taxon>Mytilidae</taxon>
        <taxon>Mytilinae</taxon>
        <taxon>Mytilus</taxon>
    </lineage>
</organism>
<evidence type="ECO:0000256" key="6">
    <source>
        <dbReference type="ARBA" id="ARBA00023136"/>
    </source>
</evidence>
<proteinExistence type="inferred from homology"/>
<feature type="domain" description="ER membrane protein complex subunit 7 beta-sandwich" evidence="9">
    <location>
        <begin position="52"/>
        <end position="162"/>
    </location>
</feature>
<feature type="signal peptide" evidence="8">
    <location>
        <begin position="1"/>
        <end position="25"/>
    </location>
</feature>
<dbReference type="Proteomes" id="UP000507470">
    <property type="component" value="Unassembled WGS sequence"/>
</dbReference>
<protein>
    <submittedName>
        <fullName evidence="10">EMC7</fullName>
    </submittedName>
</protein>
<reference evidence="10 11" key="1">
    <citation type="submission" date="2020-06" db="EMBL/GenBank/DDBJ databases">
        <authorList>
            <person name="Li R."/>
            <person name="Bekaert M."/>
        </authorList>
    </citation>
    <scope>NUCLEOTIDE SEQUENCE [LARGE SCALE GENOMIC DNA]</scope>
    <source>
        <strain evidence="11">wild</strain>
    </source>
</reference>
<dbReference type="SUPFAM" id="SSF49452">
    <property type="entry name" value="Starch-binding domain-like"/>
    <property type="match status" value="1"/>
</dbReference>
<evidence type="ECO:0000256" key="5">
    <source>
        <dbReference type="ARBA" id="ARBA00022989"/>
    </source>
</evidence>
<dbReference type="Gene3D" id="2.60.40.1120">
    <property type="entry name" value="Carboxypeptidase-like, regulatory domain"/>
    <property type="match status" value="1"/>
</dbReference>
<dbReference type="InterPro" id="IPR013784">
    <property type="entry name" value="Carb-bd-like_fold"/>
</dbReference>
<keyword evidence="11" id="KW-1185">Reference proteome</keyword>
<dbReference type="Pfam" id="PF09430">
    <property type="entry name" value="EMC7_beta-sandw"/>
    <property type="match status" value="1"/>
</dbReference>
<evidence type="ECO:0000259" key="9">
    <source>
        <dbReference type="Pfam" id="PF09430"/>
    </source>
</evidence>
<gene>
    <name evidence="10" type="ORF">MCOR_10335</name>
</gene>
<dbReference type="InterPro" id="IPR039163">
    <property type="entry name" value="EMC7"/>
</dbReference>
<evidence type="ECO:0000256" key="3">
    <source>
        <dbReference type="ARBA" id="ARBA00022692"/>
    </source>
</evidence>
<keyword evidence="6 7" id="KW-0472">Membrane</keyword>
<feature type="chain" id="PRO_5026733605" evidence="8">
    <location>
        <begin position="26"/>
        <end position="229"/>
    </location>
</feature>
<dbReference type="GO" id="GO:0030246">
    <property type="term" value="F:carbohydrate binding"/>
    <property type="evidence" value="ECO:0007669"/>
    <property type="project" value="InterPro"/>
</dbReference>
<dbReference type="PANTHER" id="PTHR13605:SF4">
    <property type="entry name" value="ER MEMBRANE PROTEIN COMPLEX SUBUNIT 7"/>
    <property type="match status" value="1"/>
</dbReference>
<sequence>MDDVLKICWFCAVYVLLMSLSCVLCDSSELEETESIDRFKLEGKIDLFSAGKNKDWVVHARVFVDGGDYVGLLKSDGSFVISGLPSGSYVVEVSHPAFIFDAVRVDITSKGKIRARKVNYLQPNQVKSQTYPLFIQERQKTKYFQDREQWKVTDFLFNPMVLTMVLPLLLIMVLPKLMNAADPEAQQEMQNQMKALNDKSNLPDLSEMFAGLFGGGSKKQAKAKTAKRR</sequence>
<keyword evidence="5 7" id="KW-1133">Transmembrane helix</keyword>
<dbReference type="GO" id="GO:0072546">
    <property type="term" value="C:EMC complex"/>
    <property type="evidence" value="ECO:0007669"/>
    <property type="project" value="TreeGrafter"/>
</dbReference>
<dbReference type="InterPro" id="IPR019008">
    <property type="entry name" value="Beta_sandwich_EMC7"/>
</dbReference>
<comment type="subcellular location">
    <subcellularLocation>
        <location evidence="1">Membrane</location>
        <topology evidence="1">Single-pass membrane protein</topology>
    </subcellularLocation>
</comment>
<evidence type="ECO:0000256" key="4">
    <source>
        <dbReference type="ARBA" id="ARBA00022729"/>
    </source>
</evidence>
<dbReference type="EMBL" id="CACVKT020001837">
    <property type="protein sequence ID" value="CAC5372141.1"/>
    <property type="molecule type" value="Genomic_DNA"/>
</dbReference>